<evidence type="ECO:0000313" key="1">
    <source>
        <dbReference type="EMBL" id="VEF10685.1"/>
    </source>
</evidence>
<dbReference type="EMBL" id="LR134318">
    <property type="protein sequence ID" value="VEF10685.1"/>
    <property type="molecule type" value="Genomic_DNA"/>
</dbReference>
<sequence>MLSDLDELILSCEDPRSRLYIEEAVKCYKAGAYRSSVVACWIAVAFDLVDKIRELSASGDKEAQVEIARFETIQKTHNLPGALAFEKELPLMAKDKFELISPIEYLDIVRLVEDRNRCAHPSHVSDNQVFSASAELARLHIFNSVNSILSRPASQGKVALARVLSDVDSKFFPSNLEDVVTLFEAGPLKRPRESLYNNLLKVFVKTAFGGEESAKFNKCVLALAAIKIIHPNLWERFFEDCVRQTVERMRTEEEICGAVIIVARLAKLGLWNALPKAEQLRILTFIQNAPQKLFIDLDWFFLLDALPPELIAAAEKRIRFATFDELDKVDWLVTPSAVLDRLITIYSTSRSFAEANTYGRTIRQVMQEVGPSYKQANEIVRMASANDQIKHSNELASVLRALESVEGGRVAVEQLMVDHGLNINL</sequence>
<dbReference type="RefSeq" id="WP_126362630.1">
    <property type="nucleotide sequence ID" value="NZ_LR134318.1"/>
</dbReference>
<reference evidence="1 2" key="1">
    <citation type="submission" date="2018-12" db="EMBL/GenBank/DDBJ databases">
        <authorList>
            <consortium name="Pathogen Informatics"/>
        </authorList>
    </citation>
    <scope>NUCLEOTIDE SEQUENCE [LARGE SCALE GENOMIC DNA]</scope>
    <source>
        <strain evidence="1 2">NCTC9428</strain>
    </source>
</reference>
<organism evidence="1 2">
    <name type="scientific">Pseudomonas fluorescens</name>
    <dbReference type="NCBI Taxonomy" id="294"/>
    <lineage>
        <taxon>Bacteria</taxon>
        <taxon>Pseudomonadati</taxon>
        <taxon>Pseudomonadota</taxon>
        <taxon>Gammaproteobacteria</taxon>
        <taxon>Pseudomonadales</taxon>
        <taxon>Pseudomonadaceae</taxon>
        <taxon>Pseudomonas</taxon>
    </lineage>
</organism>
<gene>
    <name evidence="1" type="ORF">NCTC9428_02292</name>
</gene>
<dbReference type="AlphaFoldDB" id="A0A3S4P0F3"/>
<protein>
    <submittedName>
        <fullName evidence="1">Uncharacterized protein</fullName>
    </submittedName>
</protein>
<accession>A0A3S4P0F3</accession>
<dbReference type="Proteomes" id="UP000281909">
    <property type="component" value="Chromosome"/>
</dbReference>
<evidence type="ECO:0000313" key="2">
    <source>
        <dbReference type="Proteomes" id="UP000281909"/>
    </source>
</evidence>
<proteinExistence type="predicted"/>
<name>A0A3S4P0F3_PSEFL</name>
<dbReference type="OrthoDB" id="8781389at2"/>